<feature type="region of interest" description="Disordered" evidence="1">
    <location>
        <begin position="1"/>
        <end position="22"/>
    </location>
</feature>
<evidence type="ECO:0000313" key="3">
    <source>
        <dbReference type="Proteomes" id="UP000593571"/>
    </source>
</evidence>
<evidence type="ECO:0000313" key="2">
    <source>
        <dbReference type="EMBL" id="KAF6441019.1"/>
    </source>
</evidence>
<dbReference type="AlphaFoldDB" id="A0A7J8F0T9"/>
<organism evidence="2 3">
    <name type="scientific">Rousettus aegyptiacus</name>
    <name type="common">Egyptian fruit bat</name>
    <name type="synonym">Pteropus aegyptiacus</name>
    <dbReference type="NCBI Taxonomy" id="9407"/>
    <lineage>
        <taxon>Eukaryota</taxon>
        <taxon>Metazoa</taxon>
        <taxon>Chordata</taxon>
        <taxon>Craniata</taxon>
        <taxon>Vertebrata</taxon>
        <taxon>Euteleostomi</taxon>
        <taxon>Mammalia</taxon>
        <taxon>Eutheria</taxon>
        <taxon>Laurasiatheria</taxon>
        <taxon>Chiroptera</taxon>
        <taxon>Yinpterochiroptera</taxon>
        <taxon>Pteropodoidea</taxon>
        <taxon>Pteropodidae</taxon>
        <taxon>Rousettinae</taxon>
        <taxon>Rousettus</taxon>
    </lineage>
</organism>
<dbReference type="Proteomes" id="UP000593571">
    <property type="component" value="Unassembled WGS sequence"/>
</dbReference>
<sequence>MSSIAPESPELAQSIKRAMPSPHSRLRRMRIFLGQRRSSRYLRAFPRISAVVGVVCSSPASSHCLYLAPDATALENSLGCSSGHISSNILLSLNSKQEAAAGSAPHPGTSTEAMIGIRLRV</sequence>
<proteinExistence type="predicted"/>
<protein>
    <submittedName>
        <fullName evidence="2">Uncharacterized protein</fullName>
    </submittedName>
</protein>
<name>A0A7J8F0T9_ROUAE</name>
<gene>
    <name evidence="2" type="ORF">HJG63_012248</name>
</gene>
<evidence type="ECO:0000256" key="1">
    <source>
        <dbReference type="SAM" id="MobiDB-lite"/>
    </source>
</evidence>
<accession>A0A7J8F0T9</accession>
<reference evidence="2 3" key="1">
    <citation type="journal article" date="2020" name="Nature">
        <title>Six reference-quality genomes reveal evolution of bat adaptations.</title>
        <authorList>
            <person name="Jebb D."/>
            <person name="Huang Z."/>
            <person name="Pippel M."/>
            <person name="Hughes G.M."/>
            <person name="Lavrichenko K."/>
            <person name="Devanna P."/>
            <person name="Winkler S."/>
            <person name="Jermiin L.S."/>
            <person name="Skirmuntt E.C."/>
            <person name="Katzourakis A."/>
            <person name="Burkitt-Gray L."/>
            <person name="Ray D.A."/>
            <person name="Sullivan K.A.M."/>
            <person name="Roscito J.G."/>
            <person name="Kirilenko B.M."/>
            <person name="Davalos L.M."/>
            <person name="Corthals A.P."/>
            <person name="Power M.L."/>
            <person name="Jones G."/>
            <person name="Ransome R.D."/>
            <person name="Dechmann D.K.N."/>
            <person name="Locatelli A.G."/>
            <person name="Puechmaille S.J."/>
            <person name="Fedrigo O."/>
            <person name="Jarvis E.D."/>
            <person name="Hiller M."/>
            <person name="Vernes S.C."/>
            <person name="Myers E.W."/>
            <person name="Teeling E.C."/>
        </authorList>
    </citation>
    <scope>NUCLEOTIDE SEQUENCE [LARGE SCALE GENOMIC DNA]</scope>
    <source>
        <strain evidence="2">MRouAeg1</strain>
        <tissue evidence="2">Muscle</tissue>
    </source>
</reference>
<keyword evidence="3" id="KW-1185">Reference proteome</keyword>
<dbReference type="EMBL" id="JACASE010000008">
    <property type="protein sequence ID" value="KAF6441019.1"/>
    <property type="molecule type" value="Genomic_DNA"/>
</dbReference>
<comment type="caution">
    <text evidence="2">The sequence shown here is derived from an EMBL/GenBank/DDBJ whole genome shotgun (WGS) entry which is preliminary data.</text>
</comment>